<feature type="region of interest" description="Disordered" evidence="1">
    <location>
        <begin position="23"/>
        <end position="72"/>
    </location>
</feature>
<reference evidence="3" key="1">
    <citation type="submission" date="2016-11" db="UniProtKB">
        <authorList>
            <consortium name="WormBaseParasite"/>
        </authorList>
    </citation>
    <scope>IDENTIFICATION</scope>
</reference>
<protein>
    <submittedName>
        <fullName evidence="3">Mlh1_C domain-containing protein</fullName>
    </submittedName>
</protein>
<feature type="compositionally biased region" description="Basic and acidic residues" evidence="1">
    <location>
        <begin position="23"/>
        <end position="53"/>
    </location>
</feature>
<accession>A0A1I7Y9V0</accession>
<name>A0A1I7Y9V0_9BILA</name>
<keyword evidence="2" id="KW-1185">Reference proteome</keyword>
<proteinExistence type="predicted"/>
<organism evidence="2 3">
    <name type="scientific">Steinernema glaseri</name>
    <dbReference type="NCBI Taxonomy" id="37863"/>
    <lineage>
        <taxon>Eukaryota</taxon>
        <taxon>Metazoa</taxon>
        <taxon>Ecdysozoa</taxon>
        <taxon>Nematoda</taxon>
        <taxon>Chromadorea</taxon>
        <taxon>Rhabditida</taxon>
        <taxon>Tylenchina</taxon>
        <taxon>Panagrolaimomorpha</taxon>
        <taxon>Strongyloidoidea</taxon>
        <taxon>Steinernematidae</taxon>
        <taxon>Steinernema</taxon>
    </lineage>
</organism>
<dbReference type="AlphaFoldDB" id="A0A1I7Y9V0"/>
<dbReference type="Proteomes" id="UP000095287">
    <property type="component" value="Unplaced"/>
</dbReference>
<dbReference type="WBParaSite" id="L893_g14119.t1">
    <property type="protein sequence ID" value="L893_g14119.t1"/>
    <property type="gene ID" value="L893_g14119"/>
</dbReference>
<evidence type="ECO:0000256" key="1">
    <source>
        <dbReference type="SAM" id="MobiDB-lite"/>
    </source>
</evidence>
<evidence type="ECO:0000313" key="2">
    <source>
        <dbReference type="Proteomes" id="UP000095287"/>
    </source>
</evidence>
<evidence type="ECO:0000313" key="3">
    <source>
        <dbReference type="WBParaSite" id="L893_g14119.t1"/>
    </source>
</evidence>
<feature type="compositionally biased region" description="Acidic residues" evidence="1">
    <location>
        <begin position="54"/>
        <end position="65"/>
    </location>
</feature>
<sequence>MLPGTLDWVAAGFVSRLCKSRHLSSEDVRLDSPKKKNREEKEELKRGLDTHLTEEEEEEEEEEYDFGPAEKAGLSDDLISGLAQLCFEPIDWLTPAYESLVLKKSDDYQPKESEIFIRFKLPAICESEEFDLEAINRENADILEDLRAE</sequence>